<organism evidence="1 2">
    <name type="scientific">Ambispora leptoticha</name>
    <dbReference type="NCBI Taxonomy" id="144679"/>
    <lineage>
        <taxon>Eukaryota</taxon>
        <taxon>Fungi</taxon>
        <taxon>Fungi incertae sedis</taxon>
        <taxon>Mucoromycota</taxon>
        <taxon>Glomeromycotina</taxon>
        <taxon>Glomeromycetes</taxon>
        <taxon>Archaeosporales</taxon>
        <taxon>Ambisporaceae</taxon>
        <taxon>Ambispora</taxon>
    </lineage>
</organism>
<dbReference type="EMBL" id="CAJVPS010001744">
    <property type="protein sequence ID" value="CAG8549253.1"/>
    <property type="molecule type" value="Genomic_DNA"/>
</dbReference>
<protein>
    <submittedName>
        <fullName evidence="1">625_t:CDS:1</fullName>
    </submittedName>
</protein>
<accession>A0A9N9B0Y3</accession>
<dbReference type="OrthoDB" id="10337583at2759"/>
<keyword evidence="2" id="KW-1185">Reference proteome</keyword>
<comment type="caution">
    <text evidence="1">The sequence shown here is derived from an EMBL/GenBank/DDBJ whole genome shotgun (WGS) entry which is preliminary data.</text>
</comment>
<reference evidence="1" key="1">
    <citation type="submission" date="2021-06" db="EMBL/GenBank/DDBJ databases">
        <authorList>
            <person name="Kallberg Y."/>
            <person name="Tangrot J."/>
            <person name="Rosling A."/>
        </authorList>
    </citation>
    <scope>NUCLEOTIDE SEQUENCE</scope>
    <source>
        <strain evidence="1">FL130A</strain>
    </source>
</reference>
<gene>
    <name evidence="1" type="ORF">ALEPTO_LOCUS5796</name>
</gene>
<evidence type="ECO:0000313" key="2">
    <source>
        <dbReference type="Proteomes" id="UP000789508"/>
    </source>
</evidence>
<dbReference type="AlphaFoldDB" id="A0A9N9B0Y3"/>
<sequence>MPPIRETQTQSLLRYSPINAQTLRENTLSKLKNLYYGIKNYFSEWNNDFLNDDFQQLQQGGLRMPVVPGAFPDSTRQRYLQKKYVEKWKAHIMKNRKIEEIYNSYCERKAISMRHKIFTRWLDATDEAQRQRRIRRMRRVKFSANEEDLPPTGIMKKYGRESSRDYQKFKCRFNETIQACEYEQVSDDQIKYVSIIGEDNVEPTEEVEETELEKYMRKYDKPRELTEIEKVANWWEFKYLQFAKRRPIHMRALQQYRANEEPNELLLKALI</sequence>
<name>A0A9N9B0Y3_9GLOM</name>
<evidence type="ECO:0000313" key="1">
    <source>
        <dbReference type="EMBL" id="CAG8549253.1"/>
    </source>
</evidence>
<proteinExistence type="predicted"/>
<dbReference type="Proteomes" id="UP000789508">
    <property type="component" value="Unassembled WGS sequence"/>
</dbReference>